<dbReference type="FunFam" id="3.30.70.270:FF:000001">
    <property type="entry name" value="Diguanylate cyclase domain protein"/>
    <property type="match status" value="1"/>
</dbReference>
<dbReference type="HOGENOM" id="CLU_509892_0_0_0"/>
<dbReference type="NCBIfam" id="TIGR00254">
    <property type="entry name" value="GGDEF"/>
    <property type="match status" value="1"/>
</dbReference>
<dbReference type="Pfam" id="PF01590">
    <property type="entry name" value="GAF"/>
    <property type="match status" value="1"/>
</dbReference>
<feature type="domain" description="GGDEF" evidence="1">
    <location>
        <begin position="392"/>
        <end position="523"/>
    </location>
</feature>
<evidence type="ECO:0000313" key="3">
    <source>
        <dbReference type="Proteomes" id="UP000005868"/>
    </source>
</evidence>
<dbReference type="PANTHER" id="PTHR45138">
    <property type="entry name" value="REGULATORY COMPONENTS OF SENSORY TRANSDUCTION SYSTEM"/>
    <property type="match status" value="1"/>
</dbReference>
<dbReference type="InterPro" id="IPR029016">
    <property type="entry name" value="GAF-like_dom_sf"/>
</dbReference>
<dbReference type="Proteomes" id="UP000005868">
    <property type="component" value="Chromosome"/>
</dbReference>
<reference evidence="2 3" key="2">
    <citation type="journal article" date="2012" name="Stand. Genomic Sci.">
        <title>Genome sequence of the moderately thermophilic, amino-acid-degrading and sulfur-reducing bacterium Thermovirga lienii type strain (Cas60314(T)).</title>
        <authorList>
            <person name="Goker M."/>
            <person name="Saunders E."/>
            <person name="Lapidus A."/>
            <person name="Nolan M."/>
            <person name="Lucas S."/>
            <person name="Hammon N."/>
            <person name="Deshpande S."/>
            <person name="Cheng J.F."/>
            <person name="Han C."/>
            <person name="Tapia R."/>
            <person name="Goodwin L.A."/>
            <person name="Pitluck S."/>
            <person name="Liolios K."/>
            <person name="Mavromatis K."/>
            <person name="Pagani I."/>
            <person name="Ivanova N."/>
            <person name="Mikhailova N."/>
            <person name="Pati A."/>
            <person name="Chen A."/>
            <person name="Palaniappan K."/>
            <person name="Land M."/>
            <person name="Chang Y.J."/>
            <person name="Jeffries C.D."/>
            <person name="Brambilla E.M."/>
            <person name="Rohde M."/>
            <person name="Spring S."/>
            <person name="Detter J.C."/>
            <person name="Woyke T."/>
            <person name="Bristow J."/>
            <person name="Eisen J.A."/>
            <person name="Markowitz V."/>
            <person name="Hugenholtz P."/>
            <person name="Kyrpides N.C."/>
            <person name="Klenk H.P."/>
        </authorList>
    </citation>
    <scope>NUCLEOTIDE SEQUENCE [LARGE SCALE GENOMIC DNA]</scope>
    <source>
        <strain evidence="3">ATCC BAA-1197 / DSM 17291 / Cas60314</strain>
    </source>
</reference>
<keyword evidence="3" id="KW-1185">Reference proteome</keyword>
<dbReference type="SUPFAM" id="SSF55781">
    <property type="entry name" value="GAF domain-like"/>
    <property type="match status" value="2"/>
</dbReference>
<dbReference type="InterPro" id="IPR000160">
    <property type="entry name" value="GGDEF_dom"/>
</dbReference>
<dbReference type="PROSITE" id="PS50887">
    <property type="entry name" value="GGDEF"/>
    <property type="match status" value="1"/>
</dbReference>
<dbReference type="Pfam" id="PF00990">
    <property type="entry name" value="GGDEF"/>
    <property type="match status" value="1"/>
</dbReference>
<organism evidence="2 3">
    <name type="scientific">Thermovirga lienii (strain ATCC BAA-1197 / DSM 17291 / Cas60314)</name>
    <dbReference type="NCBI Taxonomy" id="580340"/>
    <lineage>
        <taxon>Bacteria</taxon>
        <taxon>Thermotogati</taxon>
        <taxon>Synergistota</taxon>
        <taxon>Synergistia</taxon>
        <taxon>Synergistales</taxon>
        <taxon>Thermovirgaceae</taxon>
        <taxon>Thermovirga</taxon>
    </lineage>
</organism>
<dbReference type="AlphaFoldDB" id="G7V8L4"/>
<protein>
    <submittedName>
        <fullName evidence="2">Diguanylate cyclase with GAF sensor</fullName>
    </submittedName>
</protein>
<gene>
    <name evidence="2" type="ordered locus">Tlie_1753</name>
</gene>
<dbReference type="InterPro" id="IPR029787">
    <property type="entry name" value="Nucleotide_cyclase"/>
</dbReference>
<dbReference type="OrthoDB" id="9796252at2"/>
<dbReference type="STRING" id="580340.Tlie_1753"/>
<dbReference type="InterPro" id="IPR043128">
    <property type="entry name" value="Rev_trsase/Diguanyl_cyclase"/>
</dbReference>
<proteinExistence type="predicted"/>
<dbReference type="GO" id="GO:0005886">
    <property type="term" value="C:plasma membrane"/>
    <property type="evidence" value="ECO:0007669"/>
    <property type="project" value="TreeGrafter"/>
</dbReference>
<name>G7V8L4_THELD</name>
<dbReference type="SMART" id="SM00065">
    <property type="entry name" value="GAF"/>
    <property type="match status" value="2"/>
</dbReference>
<reference evidence="3" key="1">
    <citation type="submission" date="2011-10" db="EMBL/GenBank/DDBJ databases">
        <title>The complete genome of chromosome of Thermovirga lienii DSM 17291.</title>
        <authorList>
            <consortium name="US DOE Joint Genome Institute (JGI-PGF)"/>
            <person name="Lucas S."/>
            <person name="Copeland A."/>
            <person name="Lapidus A."/>
            <person name="Glavina del Rio T."/>
            <person name="Dalin E."/>
            <person name="Tice H."/>
            <person name="Bruce D."/>
            <person name="Goodwin L."/>
            <person name="Pitluck S."/>
            <person name="Peters L."/>
            <person name="Mikhailova N."/>
            <person name="Saunders E."/>
            <person name="Kyrpides N."/>
            <person name="Mavromatis K."/>
            <person name="Ivanova N."/>
            <person name="Last F.I."/>
            <person name="Brettin T."/>
            <person name="Detter J.C."/>
            <person name="Han C."/>
            <person name="Larimer F."/>
            <person name="Land M."/>
            <person name="Hauser L."/>
            <person name="Markowitz V."/>
            <person name="Cheng J.-F."/>
            <person name="Hugenholtz P."/>
            <person name="Woyke T."/>
            <person name="Wu D."/>
            <person name="Spring S."/>
            <person name="Schroeder M."/>
            <person name="Brambilla E.-M."/>
            <person name="Klenk H.-P."/>
            <person name="Eisen J.A."/>
        </authorList>
    </citation>
    <scope>NUCLEOTIDE SEQUENCE [LARGE SCALE GENOMIC DNA]</scope>
    <source>
        <strain evidence="3">ATCC BAA-1197 / DSM 17291 / Cas60314</strain>
    </source>
</reference>
<dbReference type="InterPro" id="IPR050469">
    <property type="entry name" value="Diguanylate_Cyclase"/>
</dbReference>
<dbReference type="Gene3D" id="3.30.450.40">
    <property type="match status" value="2"/>
</dbReference>
<evidence type="ECO:0000259" key="1">
    <source>
        <dbReference type="PROSITE" id="PS50887"/>
    </source>
</evidence>
<dbReference type="GO" id="GO:0052621">
    <property type="term" value="F:diguanylate cyclase activity"/>
    <property type="evidence" value="ECO:0007669"/>
    <property type="project" value="TreeGrafter"/>
</dbReference>
<sequence length="534" mass="61209">MPTNNEKKAKPIKKIKVPGRWFRHYKKLTSNLSKKRKLLLELSLELVNCTNKEELYETCLRKLQEGLGYDNAYLLLRESPREKMRLIAYRGEKVDEEEARRVIDHGIGLTGRAIKCKKPVISNDVTKDPYYVKGNDKTLSEMVVPVMCDEIIWGVLIIDSHKKDAFIKLDAQIVQVFCNYLASALTRLYQLERLKYKSNMESAILDIVTKAAREKHIEKICQDVVKELSKMTRFTQIYILKTLDETTGASQLIAGRGPGSFDEMSQIESGRGLVGKTIRARKTLYFPDVSQAPEYVEVDQKTKSELDIPIIHEDKLYGVLSLESPELDGFDQGDIELMEILAKHLGVLWAYSDLLEKTKREALKDPLTGLWNRRHFYDCVSKEMDRHKRQNDTFCIVMVDLSKFKEINDTYGHSEGDKVLIQVGNFLMQRIRSSDILARYGGDEFVALLPHTQKADAQIAWSRLANEIQRIPLGDHGLHISFEYGIASYPEDGTRASDLIKAADEALYIQKRTQKKVLRAESRPNPNNQRATHL</sequence>
<accession>G7V8L4</accession>
<dbReference type="eggNOG" id="COG2199">
    <property type="taxonomic scope" value="Bacteria"/>
</dbReference>
<dbReference type="SUPFAM" id="SSF55073">
    <property type="entry name" value="Nucleotide cyclase"/>
    <property type="match status" value="1"/>
</dbReference>
<evidence type="ECO:0000313" key="2">
    <source>
        <dbReference type="EMBL" id="AER67475.1"/>
    </source>
</evidence>
<dbReference type="SMART" id="SM00267">
    <property type="entry name" value="GGDEF"/>
    <property type="match status" value="1"/>
</dbReference>
<dbReference type="EMBL" id="CP003096">
    <property type="protein sequence ID" value="AER67475.1"/>
    <property type="molecule type" value="Genomic_DNA"/>
</dbReference>
<dbReference type="InterPro" id="IPR003018">
    <property type="entry name" value="GAF"/>
</dbReference>
<dbReference type="GO" id="GO:1902201">
    <property type="term" value="P:negative regulation of bacterial-type flagellum-dependent cell motility"/>
    <property type="evidence" value="ECO:0007669"/>
    <property type="project" value="TreeGrafter"/>
</dbReference>
<dbReference type="GO" id="GO:0043709">
    <property type="term" value="P:cell adhesion involved in single-species biofilm formation"/>
    <property type="evidence" value="ECO:0007669"/>
    <property type="project" value="TreeGrafter"/>
</dbReference>
<dbReference type="Gene3D" id="3.30.70.270">
    <property type="match status" value="1"/>
</dbReference>
<dbReference type="PANTHER" id="PTHR45138:SF9">
    <property type="entry name" value="DIGUANYLATE CYCLASE DGCM-RELATED"/>
    <property type="match status" value="1"/>
</dbReference>
<dbReference type="KEGG" id="tli:Tlie_1753"/>
<dbReference type="CDD" id="cd01949">
    <property type="entry name" value="GGDEF"/>
    <property type="match status" value="1"/>
</dbReference>
<dbReference type="Pfam" id="PF13185">
    <property type="entry name" value="GAF_2"/>
    <property type="match status" value="1"/>
</dbReference>
<dbReference type="eggNOG" id="COG1956">
    <property type="taxonomic scope" value="Bacteria"/>
</dbReference>